<accession>A0A158H5Y0</accession>
<dbReference type="STRING" id="326474.AWB65_02970"/>
<dbReference type="RefSeq" id="WP_087667865.1">
    <property type="nucleotide sequence ID" value="NZ_FCNW02000013.1"/>
</dbReference>
<comment type="caution">
    <text evidence="1">The sequence shown here is derived from an EMBL/GenBank/DDBJ whole genome shotgun (WGS) entry which is preliminary data.</text>
</comment>
<dbReference type="OrthoDB" id="5625257at2"/>
<protein>
    <submittedName>
        <fullName evidence="1">Uncharacterized protein</fullName>
    </submittedName>
</protein>
<gene>
    <name evidence="1" type="ORF">AWB65_02970</name>
</gene>
<dbReference type="AlphaFoldDB" id="A0A158H5Y0"/>
<keyword evidence="2" id="KW-1185">Reference proteome</keyword>
<reference evidence="1" key="1">
    <citation type="submission" date="2016-01" db="EMBL/GenBank/DDBJ databases">
        <authorList>
            <person name="Peeters C."/>
        </authorList>
    </citation>
    <scope>NUCLEOTIDE SEQUENCE [LARGE SCALE GENOMIC DNA]</scope>
    <source>
        <strain evidence="1">LMG 22934</strain>
    </source>
</reference>
<name>A0A158H5Y0_9BURK</name>
<evidence type="ECO:0000313" key="2">
    <source>
        <dbReference type="Proteomes" id="UP000054977"/>
    </source>
</evidence>
<dbReference type="Proteomes" id="UP000054977">
    <property type="component" value="Unassembled WGS sequence"/>
</dbReference>
<evidence type="ECO:0000313" key="1">
    <source>
        <dbReference type="EMBL" id="SAL39557.1"/>
    </source>
</evidence>
<dbReference type="EMBL" id="FCNW02000013">
    <property type="protein sequence ID" value="SAL39557.1"/>
    <property type="molecule type" value="Genomic_DNA"/>
</dbReference>
<organism evidence="1 2">
    <name type="scientific">Caballeronia humi</name>
    <dbReference type="NCBI Taxonomy" id="326474"/>
    <lineage>
        <taxon>Bacteria</taxon>
        <taxon>Pseudomonadati</taxon>
        <taxon>Pseudomonadota</taxon>
        <taxon>Betaproteobacteria</taxon>
        <taxon>Burkholderiales</taxon>
        <taxon>Burkholderiaceae</taxon>
        <taxon>Caballeronia</taxon>
    </lineage>
</organism>
<sequence>MFKPFANDTDALNVNGDAFSVTNGMTRIAIAADIEIPRDKTGLTTALALQKAVNAIVDALQKDAALPAKLAEEPAAPTGKTGNPFI</sequence>
<proteinExistence type="predicted"/>